<dbReference type="Proteomes" id="UP001151133">
    <property type="component" value="Unassembled WGS sequence"/>
</dbReference>
<dbReference type="AlphaFoldDB" id="A0A9X3CAK7"/>
<accession>A0A9X3CAK7</accession>
<dbReference type="EMBL" id="JAOZEV010000029">
    <property type="protein sequence ID" value="MCV9934587.1"/>
    <property type="molecule type" value="Genomic_DNA"/>
</dbReference>
<organism evidence="1 2">
    <name type="scientific">Flavobacterium frigoritolerans</name>
    <dbReference type="NCBI Taxonomy" id="2987686"/>
    <lineage>
        <taxon>Bacteria</taxon>
        <taxon>Pseudomonadati</taxon>
        <taxon>Bacteroidota</taxon>
        <taxon>Flavobacteriia</taxon>
        <taxon>Flavobacteriales</taxon>
        <taxon>Flavobacteriaceae</taxon>
        <taxon>Flavobacterium</taxon>
    </lineage>
</organism>
<reference evidence="1" key="1">
    <citation type="submission" date="2022-10" db="EMBL/GenBank/DDBJ databases">
        <title>Two novel species of Flavobacterium.</title>
        <authorList>
            <person name="Liu Q."/>
            <person name="Xin Y.-H."/>
        </authorList>
    </citation>
    <scope>NUCLEOTIDE SEQUENCE</scope>
    <source>
        <strain evidence="1">LS1R47</strain>
    </source>
</reference>
<keyword evidence="2" id="KW-1185">Reference proteome</keyword>
<name>A0A9X3CAK7_9FLAO</name>
<gene>
    <name evidence="1" type="ORF">OIU80_20080</name>
</gene>
<dbReference type="RefSeq" id="WP_264288754.1">
    <property type="nucleotide sequence ID" value="NZ_JAOZEV010000029.1"/>
</dbReference>
<sequence length="216" mass="25953">MKYYTFFNTDELNVIGEYPQIEKSEKYNLSSPYSYWNVFWNKFPKFEPIYSVKIRNNAVVTNLLHSLPGFKGLTIDNELKDLLCKFKLPPHRFYPVEVVHHNKHLKYYWFHFIDSFINYVDFEKTTFELFQKWPFTILKEFDVSSVDQLNKLEGELNFEKDIQIKKLVLLDSFPKYDILSLSNITPLILISEELKKTLEESKLQGFDFKEYKQLVI</sequence>
<evidence type="ECO:0000313" key="2">
    <source>
        <dbReference type="Proteomes" id="UP001151133"/>
    </source>
</evidence>
<evidence type="ECO:0000313" key="1">
    <source>
        <dbReference type="EMBL" id="MCV9934587.1"/>
    </source>
</evidence>
<protein>
    <submittedName>
        <fullName evidence="1">Uncharacterized protein</fullName>
    </submittedName>
</protein>
<proteinExistence type="predicted"/>
<comment type="caution">
    <text evidence="1">The sequence shown here is derived from an EMBL/GenBank/DDBJ whole genome shotgun (WGS) entry which is preliminary data.</text>
</comment>